<accession>A0AAU7TUH9</accession>
<name>A0AAU7TUH9_9GAMM</name>
<sequence length="134" mass="14644">MKKYSPSTNAFYDADINQSIPSDATEITDDEWSSLLAGQCEGMVIVAGPGGKPLLTELVLSEEEKFAQLEAKKRELRIVADDVITPLQDAVTLGIATDDENASLKAWMTYRVLLNRLDTKSGGSSEIIWPEQPA</sequence>
<dbReference type="EMBL" id="CP158292">
    <property type="protein sequence ID" value="XBV44192.1"/>
    <property type="molecule type" value="Genomic_DNA"/>
</dbReference>
<dbReference type="RefSeq" id="WP_350261131.1">
    <property type="nucleotide sequence ID" value="NZ_CP158292.1"/>
</dbReference>
<dbReference type="InterPro" id="IPR003458">
    <property type="entry name" value="Phage_T4_Gp38_tail_assem"/>
</dbReference>
<organism evidence="1">
    <name type="scientific">Pantoea sp. BJ2</name>
    <dbReference type="NCBI Taxonomy" id="3141322"/>
    <lineage>
        <taxon>Bacteria</taxon>
        <taxon>Pseudomonadati</taxon>
        <taxon>Pseudomonadota</taxon>
        <taxon>Gammaproteobacteria</taxon>
        <taxon>Enterobacterales</taxon>
        <taxon>Erwiniaceae</taxon>
        <taxon>Pantoea</taxon>
    </lineage>
</organism>
<proteinExistence type="predicted"/>
<dbReference type="AlphaFoldDB" id="A0AAU7TUH9"/>
<gene>
    <name evidence="1" type="ORF">AAF463_16560</name>
</gene>
<protein>
    <submittedName>
        <fullName evidence="1">Tail fiber assembly protein</fullName>
    </submittedName>
</protein>
<reference evidence="1" key="1">
    <citation type="submission" date="2024-06" db="EMBL/GenBank/DDBJ databases">
        <title>Multiomics insights into the TNT degradation mechanism by Pantoea sp. BJ2 isolated from an ammunition destruction site.</title>
        <authorList>
            <person name="Luo J."/>
        </authorList>
    </citation>
    <scope>NUCLEOTIDE SEQUENCE</scope>
    <source>
        <strain evidence="1">BJ2</strain>
    </source>
</reference>
<evidence type="ECO:0000313" key="1">
    <source>
        <dbReference type="EMBL" id="XBV44192.1"/>
    </source>
</evidence>
<dbReference type="Pfam" id="PF02413">
    <property type="entry name" value="Caudo_TAP"/>
    <property type="match status" value="1"/>
</dbReference>